<keyword evidence="7" id="KW-0560">Oxidoreductase</keyword>
<keyword evidence="15" id="KW-1185">Reference proteome</keyword>
<feature type="region of interest" description="Disordered" evidence="12">
    <location>
        <begin position="166"/>
        <end position="185"/>
    </location>
</feature>
<dbReference type="Pfam" id="PF02738">
    <property type="entry name" value="MoCoBD_1"/>
    <property type="match status" value="1"/>
</dbReference>
<evidence type="ECO:0000256" key="6">
    <source>
        <dbReference type="ARBA" id="ARBA00022723"/>
    </source>
</evidence>
<evidence type="ECO:0000256" key="5">
    <source>
        <dbReference type="ARBA" id="ARBA00022714"/>
    </source>
</evidence>
<evidence type="ECO:0000256" key="4">
    <source>
        <dbReference type="ARBA" id="ARBA00022505"/>
    </source>
</evidence>
<evidence type="ECO:0000313" key="14">
    <source>
        <dbReference type="EMBL" id="ANF58005.1"/>
    </source>
</evidence>
<evidence type="ECO:0000313" key="15">
    <source>
        <dbReference type="Proteomes" id="UP000077875"/>
    </source>
</evidence>
<comment type="cofactor">
    <cofactor evidence="10">
        <name>[2Fe-2S] cluster</name>
        <dbReference type="ChEBI" id="CHEBI:190135"/>
    </cofactor>
</comment>
<dbReference type="GO" id="GO:0051537">
    <property type="term" value="F:2 iron, 2 sulfur cluster binding"/>
    <property type="evidence" value="ECO:0007669"/>
    <property type="project" value="UniProtKB-KW"/>
</dbReference>
<dbReference type="InterPro" id="IPR016208">
    <property type="entry name" value="Ald_Oxase/xanthine_DH-like"/>
</dbReference>
<dbReference type="GO" id="GO:0030151">
    <property type="term" value="F:molybdenum ion binding"/>
    <property type="evidence" value="ECO:0007669"/>
    <property type="project" value="InterPro"/>
</dbReference>
<gene>
    <name evidence="14" type="ORF">A5892_11470</name>
</gene>
<dbReference type="Proteomes" id="UP000077875">
    <property type="component" value="Chromosome"/>
</dbReference>
<comment type="cofactor">
    <cofactor evidence="11">
        <name>Mo-molybdopterin cytosine dinucleotide</name>
        <dbReference type="ChEBI" id="CHEBI:71308"/>
    </cofactor>
</comment>
<protein>
    <submittedName>
        <fullName evidence="14">Xanthine dehydrogenase molybdopterin binding subunit</fullName>
    </submittedName>
</protein>
<comment type="cofactor">
    <cofactor evidence="2">
        <name>FAD</name>
        <dbReference type="ChEBI" id="CHEBI:57692"/>
    </cofactor>
</comment>
<dbReference type="Gene3D" id="3.90.1170.50">
    <property type="entry name" value="Aldehyde oxidase/xanthine dehydrogenase, a/b hammerhead"/>
    <property type="match status" value="1"/>
</dbReference>
<evidence type="ECO:0000256" key="10">
    <source>
        <dbReference type="ARBA" id="ARBA00034078"/>
    </source>
</evidence>
<keyword evidence="6" id="KW-0479">Metal-binding</keyword>
<dbReference type="InterPro" id="IPR008274">
    <property type="entry name" value="AldOxase/xan_DH_MoCoBD1"/>
</dbReference>
<dbReference type="GO" id="GO:0016491">
    <property type="term" value="F:oxidoreductase activity"/>
    <property type="evidence" value="ECO:0007669"/>
    <property type="project" value="UniProtKB-KW"/>
</dbReference>
<evidence type="ECO:0000256" key="12">
    <source>
        <dbReference type="SAM" id="MobiDB-lite"/>
    </source>
</evidence>
<dbReference type="AlphaFoldDB" id="A0A172YGB7"/>
<dbReference type="SUPFAM" id="SSF54665">
    <property type="entry name" value="CO dehydrogenase molybdoprotein N-domain-like"/>
    <property type="match status" value="1"/>
</dbReference>
<evidence type="ECO:0000256" key="2">
    <source>
        <dbReference type="ARBA" id="ARBA00001974"/>
    </source>
</evidence>
<accession>A0A172YGB7</accession>
<keyword evidence="8" id="KW-0408">Iron</keyword>
<dbReference type="Pfam" id="PF01315">
    <property type="entry name" value="Ald_Xan_dh_C"/>
    <property type="match status" value="1"/>
</dbReference>
<dbReference type="PANTHER" id="PTHR11908:SF132">
    <property type="entry name" value="ALDEHYDE OXIDASE 1-RELATED"/>
    <property type="match status" value="1"/>
</dbReference>
<dbReference type="SMART" id="SM01008">
    <property type="entry name" value="Ald_Xan_dh_C"/>
    <property type="match status" value="1"/>
</dbReference>
<sequence>MRSLIGLPARRAGSDNASPAHDSAVGHVTGRASYIDDLTEPSGLLHLAIGLSSRASAGLGRLALDAVRRAPGVVEVLTAADIPGHNEVGAVYPGDPLLAEGEVRYAGQALFAVVATSLRAARQAVALASVEYVDRIPSLDPVEAVRQGLTVLPEHVQCRATPAPLDRTGVLADDNGTSEQRHAGPEGDWRQALEAAPHHVEGEQFIGGQEHFYLEGQIALAEPWDDDGLRILTSSQHPSEVQKLVAEVLGLPLHRIVAEVRRMGGGFGGKESQAAALGALAALAAWRTGRAVKFRMPRETDMRFTGKRHPFHNRYRIGFDDDGLIHGAEIELIGDCGHSPDLSEGVVDRAMFHADNAYYLGSARVTGHRAMTHTASNTAFRGFGGPQGMMPIENALDDIARRLGLDPLDVRKRNLYAPGRDETHYGQRIEQHLIQSLVEQLERDSDYRTRRQQIRQYNAASPVVKRGLALTPVKFGISFTAAHLNQAGALVRIYTDGSVLANHGGTEMGQGLHTKVCQVVARELGLPLELVRISATRTDKVPNTSPTAASSGADLNAMAAREAALTLRSRLYAFAAERHALAPDSLALADGELRATTLEGESFRLDWAALVQQAYMARVALFAEGHYSTPKIGYDKRAARGRPFYYFAYGAAVSEVEIDSLSGEYRVVRADILHDVGESLNPAIDLGQVEGGYIQGLGWLTSEELKWNAEGQLTTVNPSTYKIPAFDDAPIDFRVALLEGHPNSEVTIYRSKAVGEPPFMLAISAWAALRDAISSIGDYRLNPRLDTPATPERVLFACQAMREIDMAKTPRVAAQVQT</sequence>
<comment type="cofactor">
    <cofactor evidence="1">
        <name>Mo-molybdopterin</name>
        <dbReference type="ChEBI" id="CHEBI:71302"/>
    </cofactor>
</comment>
<evidence type="ECO:0000256" key="8">
    <source>
        <dbReference type="ARBA" id="ARBA00023004"/>
    </source>
</evidence>
<keyword evidence="9" id="KW-0411">Iron-sulfur</keyword>
<dbReference type="GO" id="GO:0005506">
    <property type="term" value="F:iron ion binding"/>
    <property type="evidence" value="ECO:0007669"/>
    <property type="project" value="InterPro"/>
</dbReference>
<keyword evidence="4" id="KW-0500">Molybdenum</keyword>
<dbReference type="Gene3D" id="3.30.365.10">
    <property type="entry name" value="Aldehyde oxidase/xanthine dehydrogenase, molybdopterin binding domain"/>
    <property type="match status" value="4"/>
</dbReference>
<name>A0A172YGB7_9GAMM</name>
<dbReference type="Pfam" id="PF20256">
    <property type="entry name" value="MoCoBD_2"/>
    <property type="match status" value="1"/>
</dbReference>
<evidence type="ECO:0000256" key="3">
    <source>
        <dbReference type="ARBA" id="ARBA00006849"/>
    </source>
</evidence>
<dbReference type="RefSeq" id="WP_064122918.1">
    <property type="nucleotide sequence ID" value="NZ_CP015243.1"/>
</dbReference>
<dbReference type="KEGG" id="haa:A5892_11470"/>
<proteinExistence type="inferred from homology"/>
<evidence type="ECO:0000256" key="7">
    <source>
        <dbReference type="ARBA" id="ARBA00023002"/>
    </source>
</evidence>
<evidence type="ECO:0000256" key="11">
    <source>
        <dbReference type="ARBA" id="ARBA00053029"/>
    </source>
</evidence>
<dbReference type="STRING" id="376489.A5892_11470"/>
<evidence type="ECO:0000259" key="13">
    <source>
        <dbReference type="SMART" id="SM01008"/>
    </source>
</evidence>
<dbReference type="SUPFAM" id="SSF56003">
    <property type="entry name" value="Molybdenum cofactor-binding domain"/>
    <property type="match status" value="1"/>
</dbReference>
<dbReference type="InterPro" id="IPR036856">
    <property type="entry name" value="Ald_Oxase/Xan_DH_a/b_sf"/>
</dbReference>
<feature type="domain" description="Aldehyde oxidase/xanthine dehydrogenase a/b hammerhead" evidence="13">
    <location>
        <begin position="29"/>
        <end position="137"/>
    </location>
</feature>
<dbReference type="InterPro" id="IPR037165">
    <property type="entry name" value="AldOxase/xan_DH_Mopterin-bd_sf"/>
</dbReference>
<dbReference type="InterPro" id="IPR000674">
    <property type="entry name" value="Ald_Oxase/Xan_DH_a/b"/>
</dbReference>
<reference evidence="14 15" key="1">
    <citation type="submission" date="2016-04" db="EMBL/GenBank/DDBJ databases">
        <title>Complete Genome Sequence of Halotalea alkalilenta IHB B 13600.</title>
        <authorList>
            <person name="Swarnkar M.K."/>
            <person name="Sharma A."/>
            <person name="Kaushal K."/>
            <person name="Soni R."/>
            <person name="Rana S."/>
            <person name="Singh A.K."/>
            <person name="Gulati A."/>
        </authorList>
    </citation>
    <scope>NUCLEOTIDE SEQUENCE [LARGE SCALE GENOMIC DNA]</scope>
    <source>
        <strain evidence="14 15">IHB B 13600</strain>
    </source>
</reference>
<dbReference type="PANTHER" id="PTHR11908">
    <property type="entry name" value="XANTHINE DEHYDROGENASE"/>
    <property type="match status" value="1"/>
</dbReference>
<dbReference type="EMBL" id="CP015243">
    <property type="protein sequence ID" value="ANF58005.1"/>
    <property type="molecule type" value="Genomic_DNA"/>
</dbReference>
<organism evidence="14 15">
    <name type="scientific">Halotalea alkalilenta</name>
    <dbReference type="NCBI Taxonomy" id="376489"/>
    <lineage>
        <taxon>Bacteria</taxon>
        <taxon>Pseudomonadati</taxon>
        <taxon>Pseudomonadota</taxon>
        <taxon>Gammaproteobacteria</taxon>
        <taxon>Oceanospirillales</taxon>
        <taxon>Halomonadaceae</taxon>
        <taxon>Halotalea</taxon>
    </lineage>
</organism>
<dbReference type="FunFam" id="3.30.365.10:FF:000002">
    <property type="entry name" value="Xanthine dehydrogenase oxidase"/>
    <property type="match status" value="1"/>
</dbReference>
<keyword evidence="5" id="KW-0001">2Fe-2S</keyword>
<dbReference type="NCBIfam" id="TIGR02965">
    <property type="entry name" value="xanthine_xdhB"/>
    <property type="match status" value="1"/>
</dbReference>
<dbReference type="InterPro" id="IPR014309">
    <property type="entry name" value="Xanthine_DH_Mopterin-bd_su"/>
</dbReference>
<comment type="similarity">
    <text evidence="3">Belongs to the xanthine dehydrogenase family.</text>
</comment>
<evidence type="ECO:0000256" key="1">
    <source>
        <dbReference type="ARBA" id="ARBA00001924"/>
    </source>
</evidence>
<evidence type="ECO:0000256" key="9">
    <source>
        <dbReference type="ARBA" id="ARBA00023014"/>
    </source>
</evidence>
<dbReference type="FunFam" id="3.30.365.10:FF:000001">
    <property type="entry name" value="Xanthine dehydrogenase oxidase"/>
    <property type="match status" value="1"/>
</dbReference>
<dbReference type="InterPro" id="IPR046867">
    <property type="entry name" value="AldOxase/xan_DH_MoCoBD2"/>
</dbReference>